<keyword evidence="2" id="KW-1185">Reference proteome</keyword>
<reference evidence="1" key="1">
    <citation type="submission" date="2018-11" db="EMBL/GenBank/DDBJ databases">
        <authorList>
            <consortium name="Pathogen Informatics"/>
        </authorList>
    </citation>
    <scope>NUCLEOTIDE SEQUENCE</scope>
</reference>
<dbReference type="AlphaFoldDB" id="A0A448WU95"/>
<accession>A0A448WU95</accession>
<comment type="caution">
    <text evidence="1">The sequence shown here is derived from an EMBL/GenBank/DDBJ whole genome shotgun (WGS) entry which is preliminary data.</text>
</comment>
<dbReference type="EMBL" id="CAAALY010046521">
    <property type="protein sequence ID" value="VEL20451.1"/>
    <property type="molecule type" value="Genomic_DNA"/>
</dbReference>
<proteinExistence type="predicted"/>
<evidence type="ECO:0000313" key="2">
    <source>
        <dbReference type="Proteomes" id="UP000784294"/>
    </source>
</evidence>
<organism evidence="1 2">
    <name type="scientific">Protopolystoma xenopodis</name>
    <dbReference type="NCBI Taxonomy" id="117903"/>
    <lineage>
        <taxon>Eukaryota</taxon>
        <taxon>Metazoa</taxon>
        <taxon>Spiralia</taxon>
        <taxon>Lophotrochozoa</taxon>
        <taxon>Platyhelminthes</taxon>
        <taxon>Monogenea</taxon>
        <taxon>Polyopisthocotylea</taxon>
        <taxon>Polystomatidea</taxon>
        <taxon>Polystomatidae</taxon>
        <taxon>Protopolystoma</taxon>
    </lineage>
</organism>
<evidence type="ECO:0000313" key="1">
    <source>
        <dbReference type="EMBL" id="VEL20451.1"/>
    </source>
</evidence>
<name>A0A448WU95_9PLAT</name>
<dbReference type="Proteomes" id="UP000784294">
    <property type="component" value="Unassembled WGS sequence"/>
</dbReference>
<gene>
    <name evidence="1" type="ORF">PXEA_LOCUS13891</name>
</gene>
<protein>
    <submittedName>
        <fullName evidence="1">Uncharacterized protein</fullName>
    </submittedName>
</protein>
<sequence length="78" mass="8966">MRTLASAKEPGDTSRPPDLYVRLGTVLTGQYKNWLVDFLLSPSAMLQPDLHQAPTLSNPPLKGRSRHIFYLFRYMSRF</sequence>